<evidence type="ECO:0000256" key="1">
    <source>
        <dbReference type="ARBA" id="ARBA00023118"/>
    </source>
</evidence>
<evidence type="ECO:0000313" key="2">
    <source>
        <dbReference type="EMBL" id="MBF6022980.1"/>
    </source>
</evidence>
<keyword evidence="3" id="KW-1185">Reference proteome</keyword>
<reference evidence="2 3" key="1">
    <citation type="submission" date="2020-11" db="EMBL/GenBank/DDBJ databases">
        <title>Draft Genome Sequence and Secondary Metabolite Biosynthetic Potential of the Lysobacter niastensis Type strain DSM 18481.</title>
        <authorList>
            <person name="Turrini P."/>
            <person name="Artuso I."/>
            <person name="Tescari M."/>
            <person name="Lugli G.A."/>
            <person name="Frangipani E."/>
            <person name="Ventura M."/>
            <person name="Visca P."/>
        </authorList>
    </citation>
    <scope>NUCLEOTIDE SEQUENCE [LARGE SCALE GENOMIC DNA]</scope>
    <source>
        <strain evidence="2 3">DSM 18481</strain>
    </source>
</reference>
<dbReference type="Proteomes" id="UP001429984">
    <property type="component" value="Unassembled WGS sequence"/>
</dbReference>
<proteinExistence type="predicted"/>
<dbReference type="InterPro" id="IPR006116">
    <property type="entry name" value="NT_2-5OAS_ClassI-CCAase"/>
</dbReference>
<organism evidence="2 3">
    <name type="scientific">Lysobacter niastensis</name>
    <dbReference type="NCBI Taxonomy" id="380629"/>
    <lineage>
        <taxon>Bacteria</taxon>
        <taxon>Pseudomonadati</taxon>
        <taxon>Pseudomonadota</taxon>
        <taxon>Gammaproteobacteria</taxon>
        <taxon>Lysobacterales</taxon>
        <taxon>Lysobacteraceae</taxon>
        <taxon>Lysobacter</taxon>
    </lineage>
</organism>
<gene>
    <name evidence="2" type="ORF">IU514_02955</name>
</gene>
<accession>A0ABS0B788</accession>
<name>A0ABS0B788_9GAMM</name>
<keyword evidence="1" id="KW-0051">Antiviral defense</keyword>
<evidence type="ECO:0000313" key="3">
    <source>
        <dbReference type="Proteomes" id="UP001429984"/>
    </source>
</evidence>
<dbReference type="Pfam" id="PF18144">
    <property type="entry name" value="SMODS"/>
    <property type="match status" value="1"/>
</dbReference>
<comment type="caution">
    <text evidence="2">The sequence shown here is derived from an EMBL/GenBank/DDBJ whole genome shotgun (WGS) entry which is preliminary data.</text>
</comment>
<dbReference type="CDD" id="cd05400">
    <property type="entry name" value="NT_2-5OAS_ClassI-CCAase"/>
    <property type="match status" value="1"/>
</dbReference>
<sequence>MSLSEPQYVTIEDRYGQIEKILNTPDEPLLADAHVFVQGSVGLRTTTCPPPDAPKKLATIDADAIVWLPNAAHATGLEVLQALERRLTAGTRVTAKVEQLRRGVRIVYADERPGFHIDVTPARNAHRNVDTHGHGQLLVADRHAGWKDSSPRPYSLWLQEVSDEVITVARPELLRKQHMVVAKASQEDMPDYDDYIDANPLRAAIKLLKRNRDLWAMRENRIDDRPISAVITTLATKAYESVVARSRNAPMQPIEALLALVDAMPQFIRGSRGTYQVLNPRNLDENFAEKWNRPNGEGDAYAAAFYAWHAAAKADIRLGLQDLGSADAFETRMNERFGVPRTLIKGVLETLPGTLPGRALGTTQRSLTLAKLLGAGATTTGVSTATAQSVGRLG</sequence>
<protein>
    <submittedName>
        <fullName evidence="2">Nucleotidyltransferase</fullName>
    </submittedName>
</protein>
<dbReference type="EMBL" id="JADLZT010000002">
    <property type="protein sequence ID" value="MBF6022980.1"/>
    <property type="molecule type" value="Genomic_DNA"/>
</dbReference>